<evidence type="ECO:0000313" key="3">
    <source>
        <dbReference type="EMBL" id="GAA4903452.1"/>
    </source>
</evidence>
<proteinExistence type="predicted"/>
<comment type="caution">
    <text evidence="3">The sequence shown here is derived from an EMBL/GenBank/DDBJ whole genome shotgun (WGS) entry which is preliminary data.</text>
</comment>
<feature type="transmembrane region" description="Helical" evidence="1">
    <location>
        <begin position="165"/>
        <end position="183"/>
    </location>
</feature>
<feature type="transmembrane region" description="Helical" evidence="1">
    <location>
        <begin position="142"/>
        <end position="158"/>
    </location>
</feature>
<feature type="domain" description="Acyltransferase 3" evidence="2">
    <location>
        <begin position="9"/>
        <end position="348"/>
    </location>
</feature>
<keyword evidence="4" id="KW-1185">Reference proteome</keyword>
<feature type="transmembrane region" description="Helical" evidence="1">
    <location>
        <begin position="257"/>
        <end position="276"/>
    </location>
</feature>
<dbReference type="EMBL" id="BAABJI010000001">
    <property type="protein sequence ID" value="GAA4903452.1"/>
    <property type="molecule type" value="Genomic_DNA"/>
</dbReference>
<keyword evidence="1" id="KW-0472">Membrane</keyword>
<sequence>MNKNERIFGLDLMRCIAILFVLFSHARFYLPIADQQSITVLGFWGVELFFVLSGFLIGGILIKTFEKEATGGSLKTFWVRRWMRTLPNYYLFIFINIACVLLLKPPHIRIQHLSWYFVFLQNFAWVKPSFFNVSWSLCIEEWFYMFYPLAVLFFRYVFKFSIRNAFLTATLLFIIVPIGFRFYCLTVKHYYFWQTRMIVISRLDAMMTGVFVAFLKFYHRKTYEKLVGPGAIIGAVIAAGLFVFYLNNNAMEGVNPVVQVFFLTVMTIAFALFLPACNNLKTKSSNFVYTAIYKISLWSYSIYLINFPVVYVLNTVEEKFGLKGGVYSLIFFVLFFALNLIISSYLYRFVEKPFLTLRDKYFKEEKPGTAVPATPIIR</sequence>
<feature type="transmembrane region" description="Helical" evidence="1">
    <location>
        <begin position="195"/>
        <end position="214"/>
    </location>
</feature>
<feature type="transmembrane region" description="Helical" evidence="1">
    <location>
        <begin position="86"/>
        <end position="103"/>
    </location>
</feature>
<protein>
    <submittedName>
        <fullName evidence="3">Acyltransferase</fullName>
    </submittedName>
</protein>
<feature type="transmembrane region" description="Helical" evidence="1">
    <location>
        <begin position="12"/>
        <end position="30"/>
    </location>
</feature>
<keyword evidence="3" id="KW-0012">Acyltransferase</keyword>
<feature type="transmembrane region" description="Helical" evidence="1">
    <location>
        <begin position="226"/>
        <end position="245"/>
    </location>
</feature>
<reference evidence="4" key="1">
    <citation type="journal article" date="2019" name="Int. J. Syst. Evol. Microbiol.">
        <title>The Global Catalogue of Microorganisms (GCM) 10K type strain sequencing project: providing services to taxonomists for standard genome sequencing and annotation.</title>
        <authorList>
            <consortium name="The Broad Institute Genomics Platform"/>
            <consortium name="The Broad Institute Genome Sequencing Center for Infectious Disease"/>
            <person name="Wu L."/>
            <person name="Ma J."/>
        </authorList>
    </citation>
    <scope>NUCLEOTIDE SEQUENCE [LARGE SCALE GENOMIC DNA]</scope>
    <source>
        <strain evidence="4">JCM 18283</strain>
    </source>
</reference>
<dbReference type="Proteomes" id="UP001501436">
    <property type="component" value="Unassembled WGS sequence"/>
</dbReference>
<evidence type="ECO:0000259" key="2">
    <source>
        <dbReference type="Pfam" id="PF01757"/>
    </source>
</evidence>
<name>A0ABP9FJF2_9SPHI</name>
<evidence type="ECO:0000313" key="4">
    <source>
        <dbReference type="Proteomes" id="UP001501436"/>
    </source>
</evidence>
<feature type="transmembrane region" description="Helical" evidence="1">
    <location>
        <begin position="297"/>
        <end position="314"/>
    </location>
</feature>
<organism evidence="3 4">
    <name type="scientific">Mucilaginibacter defluvii</name>
    <dbReference type="NCBI Taxonomy" id="1196019"/>
    <lineage>
        <taxon>Bacteria</taxon>
        <taxon>Pseudomonadati</taxon>
        <taxon>Bacteroidota</taxon>
        <taxon>Sphingobacteriia</taxon>
        <taxon>Sphingobacteriales</taxon>
        <taxon>Sphingobacteriaceae</taxon>
        <taxon>Mucilaginibacter</taxon>
    </lineage>
</organism>
<feature type="transmembrane region" description="Helical" evidence="1">
    <location>
        <begin position="42"/>
        <end position="65"/>
    </location>
</feature>
<evidence type="ECO:0000256" key="1">
    <source>
        <dbReference type="SAM" id="Phobius"/>
    </source>
</evidence>
<keyword evidence="3" id="KW-0808">Transferase</keyword>
<dbReference type="InterPro" id="IPR002656">
    <property type="entry name" value="Acyl_transf_3_dom"/>
</dbReference>
<dbReference type="PANTHER" id="PTHR23028">
    <property type="entry name" value="ACETYLTRANSFERASE"/>
    <property type="match status" value="1"/>
</dbReference>
<dbReference type="PANTHER" id="PTHR23028:SF53">
    <property type="entry name" value="ACYL_TRANSF_3 DOMAIN-CONTAINING PROTEIN"/>
    <property type="match status" value="1"/>
</dbReference>
<dbReference type="Pfam" id="PF01757">
    <property type="entry name" value="Acyl_transf_3"/>
    <property type="match status" value="1"/>
</dbReference>
<accession>A0ABP9FJF2</accession>
<gene>
    <name evidence="3" type="ORF">GCM10023313_02500</name>
</gene>
<feature type="transmembrane region" description="Helical" evidence="1">
    <location>
        <begin position="326"/>
        <end position="350"/>
    </location>
</feature>
<keyword evidence="1" id="KW-0812">Transmembrane</keyword>
<keyword evidence="1" id="KW-1133">Transmembrane helix</keyword>
<dbReference type="RefSeq" id="WP_345329022.1">
    <property type="nucleotide sequence ID" value="NZ_BAABJI010000001.1"/>
</dbReference>
<dbReference type="InterPro" id="IPR050879">
    <property type="entry name" value="Acyltransferase_3"/>
</dbReference>
<dbReference type="GO" id="GO:0016746">
    <property type="term" value="F:acyltransferase activity"/>
    <property type="evidence" value="ECO:0007669"/>
    <property type="project" value="UniProtKB-KW"/>
</dbReference>